<dbReference type="PANTHER" id="PTHR16451">
    <property type="entry name" value="MITOCHONDRIAL DYNAMICS PROTEINS 49/51 FAMILY MEMBER"/>
    <property type="match status" value="1"/>
</dbReference>
<feature type="compositionally biased region" description="Basic and acidic residues" evidence="1">
    <location>
        <begin position="825"/>
        <end position="834"/>
    </location>
</feature>
<dbReference type="PANTHER" id="PTHR16451:SF7">
    <property type="entry name" value="MAB-21-LIKE HHH_H2TH-LIKE DOMAIN-CONTAINING PROTEIN"/>
    <property type="match status" value="1"/>
</dbReference>
<feature type="region of interest" description="Disordered" evidence="1">
    <location>
        <begin position="817"/>
        <end position="965"/>
    </location>
</feature>
<feature type="region of interest" description="Disordered" evidence="1">
    <location>
        <begin position="60"/>
        <end position="94"/>
    </location>
</feature>
<dbReference type="AlphaFoldDB" id="A0A915AB68"/>
<sequence>MKEYEYSFEAKGEIAPALERKEAAEEKERLSPTKEKAKEFREDETVPVSEYEYLTKEEEPVSVIAEHREEQYEGADMARGEKLKRDEEHLEVSTSLSPVKEYEYSFEEEKQFTPAFERKEEAEEKELISPIKEEAKVGVDVSSSLGDRIFGFAKKAGVIAGGVIAAPVALAAVGSVAGYDALSKREEGEREGVLESKAFSEADDSIVAANDERWGLETKAKPCEADIEVTRLKTDVVERIGPMLPNIEYEGPSDVGGSFPKDSTGETVRIRERYRVSGSEDVNLSEKFMGETAMEEGVCDLAISVQGKGNGLCSIKSSQGMFWKEIDEEALGNVDKIGIHHVETLSEIEVAEGESAGPPTRQSSSEGSSDRDDTAIIARGGTHLRDMTPEMIFDEFSEQLMNEVLGDIEKSVTGHEATKPSRSTSGDNGSALYDEDLAMVPKISSQGTEHEHEVDYESDLKDKLDILANENKNLHLEGFHIMNAIRHDFIEEESDEELADEIGICDDVANMIDDVLRNVNEGLCHSESTYKTATSRDGYETCATSQEDTFETAPGFQSQESEYTTATSGGESCLSDVSEERHGSATPVAMLSPIQSDRHFTAAQDQEQELSSIRNFNVYFDSKTSTPDVPEIELAPVEDEEEPDEERLATSASGVLLIPEADPGRPTSPVPPCIIEEEDQGIVIVTGAETSTRQVQAVPFIIEEVKMEPVTVFEEQSAMHAAGSLGKQTLEGNAVSIAKAFVVDDSVKEHISETQLPLCSKPSTESDESIHEKAMDVEKEYLRQYSDISSESRAETIIDKPTGKTETAFQSSEFLPSSAANVKSDSSDSLDKISLKSGSSGKRYSTSRPSSNGSRKSSHDEPQMFLERLTPELKMTWCEADQKIDNGQSPKQETPLSSPEEEYRGYSPEEEAVRPSEGELETVEEEPEDADSLNGQSVSSNGQTTDSALLGKYKHVSSDNVSETSLQEFERIERDVLNKGESSLSGSEVELYASSKLKTSADGSTSSLAEFERLEQEVGEGSPQEEVMMLSDIREESEVEDMSVRDDDEEEPDSISDIKSVPVGEEIQVTTPIASPVDSIERDFEQVIPELLQTSTDSLETGVVLITDQKSNKEGFEEYEIIEKTDGSLRDSLENIPHERDSVLEGASSQEMASQDTRAMLSGDTVGTYQEYQEDEQDSLAGDMDTMLGDYPTTLTTFETIQVNEDGSIETISRRVLTRVTDPVISHVQFTGTENEQRLRELAREEEYETVDSEGNVTKTIRHRRRPSSTDGNTFKS</sequence>
<keyword evidence="2" id="KW-1185">Reference proteome</keyword>
<evidence type="ECO:0000256" key="1">
    <source>
        <dbReference type="SAM" id="MobiDB-lite"/>
    </source>
</evidence>
<feature type="compositionally biased region" description="Acidic residues" evidence="1">
    <location>
        <begin position="918"/>
        <end position="931"/>
    </location>
</feature>
<dbReference type="Proteomes" id="UP000887569">
    <property type="component" value="Unplaced"/>
</dbReference>
<dbReference type="GO" id="GO:0005741">
    <property type="term" value="C:mitochondrial outer membrane"/>
    <property type="evidence" value="ECO:0007669"/>
    <property type="project" value="InterPro"/>
</dbReference>
<feature type="compositionally biased region" description="Polar residues" evidence="1">
    <location>
        <begin position="933"/>
        <end position="947"/>
    </location>
</feature>
<reference evidence="3" key="1">
    <citation type="submission" date="2022-11" db="UniProtKB">
        <authorList>
            <consortium name="WormBaseParasite"/>
        </authorList>
    </citation>
    <scope>IDENTIFICATION</scope>
</reference>
<accession>A0A915AB68</accession>
<feature type="compositionally biased region" description="Polar residues" evidence="1">
    <location>
        <begin position="555"/>
        <end position="570"/>
    </location>
</feature>
<feature type="region of interest" description="Disordered" evidence="1">
    <location>
        <begin position="349"/>
        <end position="373"/>
    </location>
</feature>
<feature type="compositionally biased region" description="Polar residues" evidence="1">
    <location>
        <begin position="885"/>
        <end position="896"/>
    </location>
</feature>
<feature type="region of interest" description="Disordered" evidence="1">
    <location>
        <begin position="413"/>
        <end position="432"/>
    </location>
</feature>
<name>A0A915AB68_PARUN</name>
<feature type="compositionally biased region" description="Basic and acidic residues" evidence="1">
    <location>
        <begin position="60"/>
        <end position="91"/>
    </location>
</feature>
<proteinExistence type="predicted"/>
<dbReference type="InterPro" id="IPR045909">
    <property type="entry name" value="MID49/MID51"/>
</dbReference>
<feature type="region of interest" description="Disordered" evidence="1">
    <location>
        <begin position="1243"/>
        <end position="1277"/>
    </location>
</feature>
<protein>
    <submittedName>
        <fullName evidence="3">Uncharacterized protein</fullName>
    </submittedName>
</protein>
<feature type="region of interest" description="Disordered" evidence="1">
    <location>
        <begin position="554"/>
        <end position="581"/>
    </location>
</feature>
<feature type="compositionally biased region" description="Low complexity" evidence="1">
    <location>
        <begin position="835"/>
        <end position="855"/>
    </location>
</feature>
<dbReference type="GO" id="GO:0007005">
    <property type="term" value="P:mitochondrion organization"/>
    <property type="evidence" value="ECO:0007669"/>
    <property type="project" value="InterPro"/>
</dbReference>
<feature type="region of interest" description="Disordered" evidence="1">
    <location>
        <begin position="1034"/>
        <end position="1064"/>
    </location>
</feature>
<feature type="compositionally biased region" description="Basic and acidic residues" evidence="1">
    <location>
        <begin position="793"/>
        <end position="803"/>
    </location>
</feature>
<dbReference type="WBParaSite" id="PgR003_g145_t01">
    <property type="protein sequence ID" value="PgR003_g145_t01"/>
    <property type="gene ID" value="PgR003_g145"/>
</dbReference>
<dbReference type="GO" id="GO:0090141">
    <property type="term" value="P:positive regulation of mitochondrial fission"/>
    <property type="evidence" value="ECO:0007669"/>
    <property type="project" value="TreeGrafter"/>
</dbReference>
<feature type="region of interest" description="Disordered" evidence="1">
    <location>
        <begin position="793"/>
        <end position="812"/>
    </location>
</feature>
<evidence type="ECO:0000313" key="3">
    <source>
        <dbReference type="WBParaSite" id="PgR003_g145_t01"/>
    </source>
</evidence>
<feature type="region of interest" description="Disordered" evidence="1">
    <location>
        <begin position="17"/>
        <end position="43"/>
    </location>
</feature>
<feature type="compositionally biased region" description="Acidic residues" evidence="1">
    <location>
        <begin position="1035"/>
        <end position="1054"/>
    </location>
</feature>
<organism evidence="2 3">
    <name type="scientific">Parascaris univalens</name>
    <name type="common">Nematode worm</name>
    <dbReference type="NCBI Taxonomy" id="6257"/>
    <lineage>
        <taxon>Eukaryota</taxon>
        <taxon>Metazoa</taxon>
        <taxon>Ecdysozoa</taxon>
        <taxon>Nematoda</taxon>
        <taxon>Chromadorea</taxon>
        <taxon>Rhabditida</taxon>
        <taxon>Spirurina</taxon>
        <taxon>Ascaridomorpha</taxon>
        <taxon>Ascaridoidea</taxon>
        <taxon>Ascarididae</taxon>
        <taxon>Parascaris</taxon>
    </lineage>
</organism>
<evidence type="ECO:0000313" key="2">
    <source>
        <dbReference type="Proteomes" id="UP000887569"/>
    </source>
</evidence>